<dbReference type="EMBL" id="BNBF01000015">
    <property type="protein sequence ID" value="GHG59998.1"/>
    <property type="molecule type" value="Genomic_DNA"/>
</dbReference>
<reference evidence="3" key="1">
    <citation type="journal article" date="2019" name="Int. J. Syst. Evol. Microbiol.">
        <title>The Global Catalogue of Microorganisms (GCM) 10K type strain sequencing project: providing services to taxonomists for standard genome sequencing and annotation.</title>
        <authorList>
            <consortium name="The Broad Institute Genomics Platform"/>
            <consortium name="The Broad Institute Genome Sequencing Center for Infectious Disease"/>
            <person name="Wu L."/>
            <person name="Ma J."/>
        </authorList>
    </citation>
    <scope>NUCLEOTIDE SEQUENCE [LARGE SCALE GENOMIC DNA]</scope>
    <source>
        <strain evidence="3">JCM 4253</strain>
    </source>
</reference>
<proteinExistence type="predicted"/>
<sequence>MPPFSRSSVKNRSDGGIVSAGLDPTRITHPVLGTSSSGNGSPRSRPNALVPAAAADDMQNRPL</sequence>
<keyword evidence="3" id="KW-1185">Reference proteome</keyword>
<evidence type="ECO:0000313" key="3">
    <source>
        <dbReference type="Proteomes" id="UP000619355"/>
    </source>
</evidence>
<dbReference type="AlphaFoldDB" id="A0A919KDJ9"/>
<evidence type="ECO:0000256" key="1">
    <source>
        <dbReference type="SAM" id="MobiDB-lite"/>
    </source>
</evidence>
<feature type="compositionally biased region" description="Polar residues" evidence="1">
    <location>
        <begin position="1"/>
        <end position="10"/>
    </location>
</feature>
<feature type="compositionally biased region" description="Low complexity" evidence="1">
    <location>
        <begin position="35"/>
        <end position="47"/>
    </location>
</feature>
<gene>
    <name evidence="2" type="ORF">GCM10018980_48300</name>
</gene>
<evidence type="ECO:0000313" key="2">
    <source>
        <dbReference type="EMBL" id="GHG59998.1"/>
    </source>
</evidence>
<name>A0A919KDJ9_9ACTN</name>
<dbReference type="Proteomes" id="UP000619355">
    <property type="component" value="Unassembled WGS sequence"/>
</dbReference>
<protein>
    <submittedName>
        <fullName evidence="2">Uncharacterized protein</fullName>
    </submittedName>
</protein>
<comment type="caution">
    <text evidence="2">The sequence shown here is derived from an EMBL/GenBank/DDBJ whole genome shotgun (WGS) entry which is preliminary data.</text>
</comment>
<feature type="region of interest" description="Disordered" evidence="1">
    <location>
        <begin position="1"/>
        <end position="63"/>
    </location>
</feature>
<accession>A0A919KDJ9</accession>
<organism evidence="2 3">
    <name type="scientific">Streptomyces capoamus</name>
    <dbReference type="NCBI Taxonomy" id="68183"/>
    <lineage>
        <taxon>Bacteria</taxon>
        <taxon>Bacillati</taxon>
        <taxon>Actinomycetota</taxon>
        <taxon>Actinomycetes</taxon>
        <taxon>Kitasatosporales</taxon>
        <taxon>Streptomycetaceae</taxon>
        <taxon>Streptomyces</taxon>
    </lineage>
</organism>